<accession>K0SZJ0</accession>
<keyword evidence="2" id="KW-1185">Reference proteome</keyword>
<evidence type="ECO:0000313" key="2">
    <source>
        <dbReference type="Proteomes" id="UP000266841"/>
    </source>
</evidence>
<reference evidence="1 2" key="1">
    <citation type="journal article" date="2012" name="Genome Biol.">
        <title>Genome and low-iron response of an oceanic diatom adapted to chronic iron limitation.</title>
        <authorList>
            <person name="Lommer M."/>
            <person name="Specht M."/>
            <person name="Roy A.S."/>
            <person name="Kraemer L."/>
            <person name="Andreson R."/>
            <person name="Gutowska M.A."/>
            <person name="Wolf J."/>
            <person name="Bergner S.V."/>
            <person name="Schilhabel M.B."/>
            <person name="Klostermeier U.C."/>
            <person name="Beiko R.G."/>
            <person name="Rosenstiel P."/>
            <person name="Hippler M."/>
            <person name="Laroche J."/>
        </authorList>
    </citation>
    <scope>NUCLEOTIDE SEQUENCE [LARGE SCALE GENOMIC DNA]</scope>
    <source>
        <strain evidence="1 2">CCMP1005</strain>
    </source>
</reference>
<evidence type="ECO:0000313" key="1">
    <source>
        <dbReference type="EMBL" id="EJK71743.1"/>
    </source>
</evidence>
<sequence>MTIVEVILGNGGHPGQHEVHHQGGQPGILLEVVVQVGRAAEEGYVREHPVADEEETGPERLDEGDEPYRVGAADVMTTEPDEGGKLEGRQGGVGGGRPLGFHRLCTTGVLFASAFEFGRFHYRKKSGGKYPSTPPYASTSDRAVQWCEMQDLSVKETKPQLIGVSENYLWIFDRKGVAKKAKKRPRRLMKRTQHSSYKWYHLLESNFTARQVSSSSVGALDFFPTLYSRIPVHDEPTTPHVIASLN</sequence>
<proteinExistence type="predicted"/>
<comment type="caution">
    <text evidence="1">The sequence shown here is derived from an EMBL/GenBank/DDBJ whole genome shotgun (WGS) entry which is preliminary data.</text>
</comment>
<name>K0SZJ0_THAOC</name>
<dbReference type="Proteomes" id="UP000266841">
    <property type="component" value="Unassembled WGS sequence"/>
</dbReference>
<dbReference type="OrthoDB" id="10263353at2759"/>
<dbReference type="EMBL" id="AGNL01006849">
    <property type="protein sequence ID" value="EJK71743.1"/>
    <property type="molecule type" value="Genomic_DNA"/>
</dbReference>
<organism evidence="1 2">
    <name type="scientific">Thalassiosira oceanica</name>
    <name type="common">Marine diatom</name>
    <dbReference type="NCBI Taxonomy" id="159749"/>
    <lineage>
        <taxon>Eukaryota</taxon>
        <taxon>Sar</taxon>
        <taxon>Stramenopiles</taxon>
        <taxon>Ochrophyta</taxon>
        <taxon>Bacillariophyta</taxon>
        <taxon>Coscinodiscophyceae</taxon>
        <taxon>Thalassiosirophycidae</taxon>
        <taxon>Thalassiosirales</taxon>
        <taxon>Thalassiosiraceae</taxon>
        <taxon>Thalassiosira</taxon>
    </lineage>
</organism>
<protein>
    <submittedName>
        <fullName evidence="1">Uncharacterized protein</fullName>
    </submittedName>
</protein>
<dbReference type="AlphaFoldDB" id="K0SZJ0"/>
<gene>
    <name evidence="1" type="ORF">THAOC_06790</name>
</gene>